<organism evidence="18 19">
    <name type="scientific">Ornithorhynchus anatinus</name>
    <name type="common">Duckbill platypus</name>
    <dbReference type="NCBI Taxonomy" id="9258"/>
    <lineage>
        <taxon>Eukaryota</taxon>
        <taxon>Metazoa</taxon>
        <taxon>Chordata</taxon>
        <taxon>Craniata</taxon>
        <taxon>Vertebrata</taxon>
        <taxon>Euteleostomi</taxon>
        <taxon>Mammalia</taxon>
        <taxon>Monotremata</taxon>
        <taxon>Ornithorhynchidae</taxon>
        <taxon>Ornithorhynchus</taxon>
    </lineage>
</organism>
<protein>
    <recommendedName>
        <fullName evidence="8">Regucalcin</fullName>
        <ecNumber evidence="7">3.1.1.17</ecNumber>
    </recommendedName>
    <alternativeName>
        <fullName evidence="14">Gluconolactonase</fullName>
    </alternativeName>
    <alternativeName>
        <fullName evidence="13">Senescence marker protein 30</fullName>
    </alternativeName>
</protein>
<evidence type="ECO:0000256" key="7">
    <source>
        <dbReference type="ARBA" id="ARBA00013227"/>
    </source>
</evidence>
<evidence type="ECO:0000256" key="1">
    <source>
        <dbReference type="ARBA" id="ARBA00001589"/>
    </source>
</evidence>
<keyword evidence="9" id="KW-0963">Cytoplasm</keyword>
<comment type="cofactor">
    <cofactor evidence="2">
        <name>Ca(2+)</name>
        <dbReference type="ChEBI" id="CHEBI:29108"/>
    </cofactor>
</comment>
<keyword evidence="10 16" id="KW-0479">Metal-binding</keyword>
<comment type="catalytic activity">
    <reaction evidence="1">
        <text>D-glucono-1,5-lactone + H2O = D-gluconate + H(+)</text>
        <dbReference type="Rhea" id="RHEA:10440"/>
        <dbReference type="ChEBI" id="CHEBI:15377"/>
        <dbReference type="ChEBI" id="CHEBI:15378"/>
        <dbReference type="ChEBI" id="CHEBI:16217"/>
        <dbReference type="ChEBI" id="CHEBI:18391"/>
        <dbReference type="EC" id="3.1.1.17"/>
    </reaction>
</comment>
<dbReference type="InterPro" id="IPR008367">
    <property type="entry name" value="Regucalcin"/>
</dbReference>
<comment type="similarity">
    <text evidence="6">Belongs to the SMP-30/CGR1 family.</text>
</comment>
<evidence type="ECO:0000256" key="10">
    <source>
        <dbReference type="ARBA" id="ARBA00022723"/>
    </source>
</evidence>
<comment type="subcellular location">
    <subcellularLocation>
        <location evidence="5">Cytoplasm</location>
    </subcellularLocation>
</comment>
<dbReference type="InterPro" id="IPR005511">
    <property type="entry name" value="SMP-30"/>
</dbReference>
<evidence type="ECO:0000256" key="3">
    <source>
        <dbReference type="ARBA" id="ARBA00001936"/>
    </source>
</evidence>
<dbReference type="PRINTS" id="PR01790">
    <property type="entry name" value="SMP30FAMILY"/>
</dbReference>
<evidence type="ECO:0000313" key="19">
    <source>
        <dbReference type="Proteomes" id="UP000002279"/>
    </source>
</evidence>
<dbReference type="OMA" id="EADHRFN"/>
<evidence type="ECO:0000256" key="4">
    <source>
        <dbReference type="ARBA" id="ARBA00001946"/>
    </source>
</evidence>
<evidence type="ECO:0000313" key="18">
    <source>
        <dbReference type="Ensembl" id="ENSOANP00000039693.1"/>
    </source>
</evidence>
<dbReference type="GO" id="GO:0004341">
    <property type="term" value="F:gluconolactonase activity"/>
    <property type="evidence" value="ECO:0007669"/>
    <property type="project" value="UniProtKB-EC"/>
</dbReference>
<dbReference type="EC" id="3.1.1.17" evidence="7"/>
<dbReference type="GO" id="GO:0030234">
    <property type="term" value="F:enzyme regulator activity"/>
    <property type="evidence" value="ECO:0007669"/>
    <property type="project" value="InterPro"/>
</dbReference>
<keyword evidence="11" id="KW-0378">Hydrolase</keyword>
<evidence type="ECO:0000256" key="8">
    <source>
        <dbReference type="ARBA" id="ARBA00016808"/>
    </source>
</evidence>
<feature type="binding site" evidence="16">
    <location>
        <position position="154"/>
    </location>
    <ligand>
        <name>a divalent metal cation</name>
        <dbReference type="ChEBI" id="CHEBI:60240"/>
    </ligand>
</feature>
<dbReference type="GeneTree" id="ENSGT00390000014995"/>
<evidence type="ECO:0000259" key="17">
    <source>
        <dbReference type="Pfam" id="PF08450"/>
    </source>
</evidence>
<reference evidence="18" key="3">
    <citation type="submission" date="2025-09" db="UniProtKB">
        <authorList>
            <consortium name="Ensembl"/>
        </authorList>
    </citation>
    <scope>IDENTIFICATION</scope>
    <source>
        <strain evidence="18">Glennie</strain>
    </source>
</reference>
<dbReference type="PANTHER" id="PTHR10907:SF54">
    <property type="entry name" value="REGUCALCIN"/>
    <property type="match status" value="1"/>
</dbReference>
<dbReference type="GO" id="GO:0005737">
    <property type="term" value="C:cytoplasm"/>
    <property type="evidence" value="ECO:0007669"/>
    <property type="project" value="UniProtKB-SubCell"/>
</dbReference>
<evidence type="ECO:0000256" key="2">
    <source>
        <dbReference type="ARBA" id="ARBA00001913"/>
    </source>
</evidence>
<comment type="cofactor">
    <cofactor evidence="4">
        <name>Mg(2+)</name>
        <dbReference type="ChEBI" id="CHEBI:18420"/>
    </cofactor>
</comment>
<sequence>MSSVTVACVAAEGCGIGESPVWEEASGSLLFVDIASGKVSRWDSLTGLVRSLAVDAPVSSVALRRAGGYVATVGTRFCGLNWEEQAVTTLAAVDGDKPNNRFNDGKVDPAGRFFAGTMAEETAPAVLERHQGSLYALHPDGRVVKFFDQVDISNGLDWSLDRKTFYYIDSLSYAVDAFDYDLGTGRLSERRAVYRLEEEEGIPDGMCIDADGKLWVACYNGGRVIRVDPVTGRRLQTVRLPVDKVTSCCFGGADYSDLYVTSAREGMDGAWLSKQPQAGGIFKAMASVKVEAVVREQNRMGECPVWEAKSGHLVYVDINAQKVCRWNSLSGEVQSVKLGKKSVRQADLVSACCVRSTVLRAWERTARR</sequence>
<evidence type="ECO:0000256" key="9">
    <source>
        <dbReference type="ARBA" id="ARBA00022490"/>
    </source>
</evidence>
<feature type="domain" description="SMP-30/Gluconolactonase/LRE-like region" evidence="17">
    <location>
        <begin position="16"/>
        <end position="264"/>
    </location>
</feature>
<evidence type="ECO:0000256" key="11">
    <source>
        <dbReference type="ARBA" id="ARBA00022801"/>
    </source>
</evidence>
<reference evidence="18" key="2">
    <citation type="submission" date="2025-08" db="UniProtKB">
        <authorList>
            <consortium name="Ensembl"/>
        </authorList>
    </citation>
    <scope>IDENTIFICATION</scope>
    <source>
        <strain evidence="18">Glennie</strain>
    </source>
</reference>
<dbReference type="GO" id="GO:0005509">
    <property type="term" value="F:calcium ion binding"/>
    <property type="evidence" value="ECO:0007669"/>
    <property type="project" value="Ensembl"/>
</dbReference>
<feature type="binding site" evidence="16">
    <location>
        <position position="101"/>
    </location>
    <ligand>
        <name>substrate</name>
    </ligand>
</feature>
<dbReference type="InterPro" id="IPR013658">
    <property type="entry name" value="SGL"/>
</dbReference>
<dbReference type="Gene3D" id="2.120.10.30">
    <property type="entry name" value="TolB, C-terminal domain"/>
    <property type="match status" value="2"/>
</dbReference>
<dbReference type="GO" id="GO:0008270">
    <property type="term" value="F:zinc ion binding"/>
    <property type="evidence" value="ECO:0007669"/>
    <property type="project" value="Ensembl"/>
</dbReference>
<dbReference type="PANTHER" id="PTHR10907">
    <property type="entry name" value="REGUCALCIN"/>
    <property type="match status" value="1"/>
</dbReference>
<dbReference type="InParanoid" id="A0A6I8NEP1"/>
<evidence type="ECO:0000256" key="15">
    <source>
        <dbReference type="PIRSR" id="PIRSR605511-1"/>
    </source>
</evidence>
<feature type="active site" description="Proton donor/acceptor" evidence="15">
    <location>
        <position position="204"/>
    </location>
</feature>
<dbReference type="AlphaFoldDB" id="A0A6I8NEP1"/>
<feature type="binding site" evidence="16">
    <location>
        <position position="103"/>
    </location>
    <ligand>
        <name>substrate</name>
    </ligand>
</feature>
<dbReference type="Pfam" id="PF08450">
    <property type="entry name" value="SGL"/>
    <property type="match status" value="2"/>
</dbReference>
<name>A0A6I8NEP1_ORNAN</name>
<comment type="cofactor">
    <cofactor evidence="3">
        <name>Mn(2+)</name>
        <dbReference type="ChEBI" id="CHEBI:29035"/>
    </cofactor>
</comment>
<dbReference type="Ensembl" id="ENSOANT00000054186.1">
    <property type="protein sequence ID" value="ENSOANP00000039693.1"/>
    <property type="gene ID" value="ENSOANG00000006692.3"/>
</dbReference>
<dbReference type="PRINTS" id="PR01791">
    <property type="entry name" value="REGUCALCIN"/>
</dbReference>
<evidence type="ECO:0000256" key="6">
    <source>
        <dbReference type="ARBA" id="ARBA00008853"/>
    </source>
</evidence>
<evidence type="ECO:0000256" key="13">
    <source>
        <dbReference type="ARBA" id="ARBA00032364"/>
    </source>
</evidence>
<evidence type="ECO:0000256" key="5">
    <source>
        <dbReference type="ARBA" id="ARBA00004496"/>
    </source>
</evidence>
<keyword evidence="16" id="KW-0862">Zinc</keyword>
<feature type="binding site" evidence="16">
    <location>
        <position position="121"/>
    </location>
    <ligand>
        <name>substrate</name>
    </ligand>
</feature>
<feature type="domain" description="SMP-30/Gluconolactonase/LRE-like region" evidence="17">
    <location>
        <begin position="300"/>
        <end position="340"/>
    </location>
</feature>
<dbReference type="InterPro" id="IPR011042">
    <property type="entry name" value="6-blade_b-propeller_TolB-like"/>
</dbReference>
<feature type="binding site" evidence="16">
    <location>
        <position position="18"/>
    </location>
    <ligand>
        <name>a divalent metal cation</name>
        <dbReference type="ChEBI" id="CHEBI:60240"/>
    </ligand>
</feature>
<gene>
    <name evidence="18" type="primary">RGN</name>
</gene>
<comment type="cofactor">
    <cofactor evidence="16">
        <name>Zn(2+)</name>
        <dbReference type="ChEBI" id="CHEBI:29105"/>
    </cofactor>
    <text evidence="16">Binds 1 divalent metal cation per subunit.</text>
</comment>
<evidence type="ECO:0000256" key="14">
    <source>
        <dbReference type="ARBA" id="ARBA00032464"/>
    </source>
</evidence>
<keyword evidence="12" id="KW-0106">Calcium</keyword>
<dbReference type="SUPFAM" id="SSF63829">
    <property type="entry name" value="Calcium-dependent phosphotriesterase"/>
    <property type="match status" value="1"/>
</dbReference>
<accession>A0A6I8NEP1</accession>
<evidence type="ECO:0000256" key="16">
    <source>
        <dbReference type="PIRSR" id="PIRSR605511-2"/>
    </source>
</evidence>
<reference evidence="18 19" key="1">
    <citation type="journal article" date="2008" name="Nature">
        <title>Genome analysis of the platypus reveals unique signatures of evolution.</title>
        <authorList>
            <person name="Warren W.C."/>
            <person name="Hillier L.W."/>
            <person name="Marshall Graves J.A."/>
            <person name="Birney E."/>
            <person name="Ponting C.P."/>
            <person name="Grutzner F."/>
            <person name="Belov K."/>
            <person name="Miller W."/>
            <person name="Clarke L."/>
            <person name="Chinwalla A.T."/>
            <person name="Yang S.P."/>
            <person name="Heger A."/>
            <person name="Locke D.P."/>
            <person name="Miethke P."/>
            <person name="Waters P.D."/>
            <person name="Veyrunes F."/>
            <person name="Fulton L."/>
            <person name="Fulton B."/>
            <person name="Graves T."/>
            <person name="Wallis J."/>
            <person name="Puente X.S."/>
            <person name="Lopez-Otin C."/>
            <person name="Ordonez G.R."/>
            <person name="Eichler E.E."/>
            <person name="Chen L."/>
            <person name="Cheng Z."/>
            <person name="Deakin J.E."/>
            <person name="Alsop A."/>
            <person name="Thompson K."/>
            <person name="Kirby P."/>
            <person name="Papenfuss A.T."/>
            <person name="Wakefield M.J."/>
            <person name="Olender T."/>
            <person name="Lancet D."/>
            <person name="Huttley G.A."/>
            <person name="Smit A.F."/>
            <person name="Pask A."/>
            <person name="Temple-Smith P."/>
            <person name="Batzer M.A."/>
            <person name="Walker J.A."/>
            <person name="Konkel M.K."/>
            <person name="Harris R.S."/>
            <person name="Whittington C.M."/>
            <person name="Wong E.S."/>
            <person name="Gemmell N.J."/>
            <person name="Buschiazzo E."/>
            <person name="Vargas Jentzsch I.M."/>
            <person name="Merkel A."/>
            <person name="Schmitz J."/>
            <person name="Zemann A."/>
            <person name="Churakov G."/>
            <person name="Kriegs J.O."/>
            <person name="Brosius J."/>
            <person name="Murchison E.P."/>
            <person name="Sachidanandam R."/>
            <person name="Smith C."/>
            <person name="Hannon G.J."/>
            <person name="Tsend-Ayush E."/>
            <person name="McMillan D."/>
            <person name="Attenborough R."/>
            <person name="Rens W."/>
            <person name="Ferguson-Smith M."/>
            <person name="Lefevre C.M."/>
            <person name="Sharp J.A."/>
            <person name="Nicholas K.R."/>
            <person name="Ray D.A."/>
            <person name="Kube M."/>
            <person name="Reinhardt R."/>
            <person name="Pringle T.H."/>
            <person name="Taylor J."/>
            <person name="Jones R.C."/>
            <person name="Nixon B."/>
            <person name="Dacheux J.L."/>
            <person name="Niwa H."/>
            <person name="Sekita Y."/>
            <person name="Huang X."/>
            <person name="Stark A."/>
            <person name="Kheradpour P."/>
            <person name="Kellis M."/>
            <person name="Flicek P."/>
            <person name="Chen Y."/>
            <person name="Webber C."/>
            <person name="Hardison R."/>
            <person name="Nelson J."/>
            <person name="Hallsworth-Pepin K."/>
            <person name="Delehaunty K."/>
            <person name="Markovic C."/>
            <person name="Minx P."/>
            <person name="Feng Y."/>
            <person name="Kremitzki C."/>
            <person name="Mitreva M."/>
            <person name="Glasscock J."/>
            <person name="Wylie T."/>
            <person name="Wohldmann P."/>
            <person name="Thiru P."/>
            <person name="Nhan M.N."/>
            <person name="Pohl C.S."/>
            <person name="Smith S.M."/>
            <person name="Hou S."/>
            <person name="Nefedov M."/>
            <person name="de Jong P.J."/>
            <person name="Renfree M.B."/>
            <person name="Mardis E.R."/>
            <person name="Wilson R.K."/>
        </authorList>
    </citation>
    <scope>NUCLEOTIDE SEQUENCE [LARGE SCALE GENOMIC DNA]</scope>
    <source>
        <strain evidence="18 19">Glennie</strain>
    </source>
</reference>
<proteinExistence type="inferred from homology"/>
<feature type="binding site" evidence="16">
    <location>
        <position position="204"/>
    </location>
    <ligand>
        <name>a divalent metal cation</name>
        <dbReference type="ChEBI" id="CHEBI:60240"/>
    </ligand>
</feature>
<dbReference type="Bgee" id="ENSOANG00000006692">
    <property type="expression patterns" value="Expressed in adult mammalian kidney and 7 other cell types or tissues"/>
</dbReference>
<evidence type="ECO:0000256" key="12">
    <source>
        <dbReference type="ARBA" id="ARBA00022837"/>
    </source>
</evidence>
<dbReference type="FunCoup" id="A0A6I8NEP1">
    <property type="interactions" value="507"/>
</dbReference>
<keyword evidence="19" id="KW-1185">Reference proteome</keyword>
<dbReference type="FunFam" id="2.120.10.30:FF:000027">
    <property type="entry name" value="Regucalcin homologue"/>
    <property type="match status" value="1"/>
</dbReference>
<dbReference type="Proteomes" id="UP000002279">
    <property type="component" value="Chromosome 15"/>
</dbReference>